<feature type="region of interest" description="Disordered" evidence="1">
    <location>
        <begin position="744"/>
        <end position="987"/>
    </location>
</feature>
<feature type="compositionally biased region" description="Low complexity" evidence="1">
    <location>
        <begin position="683"/>
        <end position="698"/>
    </location>
</feature>
<evidence type="ECO:0008006" key="3">
    <source>
        <dbReference type="Google" id="ProtNLM"/>
    </source>
</evidence>
<feature type="compositionally biased region" description="Low complexity" evidence="1">
    <location>
        <begin position="760"/>
        <end position="775"/>
    </location>
</feature>
<feature type="compositionally biased region" description="Low complexity" evidence="1">
    <location>
        <begin position="251"/>
        <end position="267"/>
    </location>
</feature>
<feature type="compositionally biased region" description="Low complexity" evidence="1">
    <location>
        <begin position="840"/>
        <end position="849"/>
    </location>
</feature>
<evidence type="ECO:0000256" key="1">
    <source>
        <dbReference type="SAM" id="MobiDB-lite"/>
    </source>
</evidence>
<reference evidence="2" key="1">
    <citation type="submission" date="2022-10" db="EMBL/GenBank/DDBJ databases">
        <title>The complete genomes of actinobacterial strains from the NBC collection.</title>
        <authorList>
            <person name="Joergensen T.S."/>
            <person name="Alvarez Arevalo M."/>
            <person name="Sterndorff E.B."/>
            <person name="Faurdal D."/>
            <person name="Vuksanovic O."/>
            <person name="Mourched A.-S."/>
            <person name="Charusanti P."/>
            <person name="Shaw S."/>
            <person name="Blin K."/>
            <person name="Weber T."/>
        </authorList>
    </citation>
    <scope>NUCLEOTIDE SEQUENCE</scope>
    <source>
        <strain evidence="2">NBC_01393</strain>
    </source>
</reference>
<feature type="compositionally biased region" description="Low complexity" evidence="1">
    <location>
        <begin position="440"/>
        <end position="455"/>
    </location>
</feature>
<feature type="compositionally biased region" description="Low complexity" evidence="1">
    <location>
        <begin position="925"/>
        <end position="938"/>
    </location>
</feature>
<feature type="compositionally biased region" description="Low complexity" evidence="1">
    <location>
        <begin position="13"/>
        <end position="38"/>
    </location>
</feature>
<accession>A0AAU3HZ42</accession>
<dbReference type="AlphaFoldDB" id="A0AAU3HZ42"/>
<gene>
    <name evidence="2" type="ORF">OG699_23640</name>
</gene>
<feature type="compositionally biased region" description="Low complexity" evidence="1">
    <location>
        <begin position="494"/>
        <end position="505"/>
    </location>
</feature>
<feature type="compositionally biased region" description="Low complexity" evidence="1">
    <location>
        <begin position="950"/>
        <end position="968"/>
    </location>
</feature>
<feature type="region of interest" description="Disordered" evidence="1">
    <location>
        <begin position="106"/>
        <end position="239"/>
    </location>
</feature>
<feature type="compositionally biased region" description="Gly residues" evidence="1">
    <location>
        <begin position="425"/>
        <end position="438"/>
    </location>
</feature>
<sequence>MAWRDRLRRRAAAPDIAGPGSPGATGTPEPSVTGAPGPSAGGDPGSAVPGDWDGGWRRTAAPELTVSRAPLGVSDGLAFRAGLAAWQNPSFDAGLGHALLPTAPTGLVSGVTRPAAAPRHTHSAGGPLLLRALRPEGADGPGESEGTADAPTTQVSRRTRPGARPSGPAPLARSSGPAPLGERSGDNSTAGKGRSGDAGRARGLTSAHSPAVLSSSPSAARQAAQPGAGPVVTPAAPATPLVRRVAVVPPAAADGVMARPAATTRPAPAEPSRPPAGSGDRTPGRTPSGPAVQRTAAGPQPAGGARQPEASRAVGSDVSHPAVRLRAVGPALTVARRPAGPARRVAALRPAAVPAPGSATIPDPPGPASAPVQRAATREAGRGPLGAPLNELPSTATPLPQSTPAPGAGSATGPALPVVQRQAEGGSGTPGPYDGGTKGTAPAAPRRTPDPGNRGARARGGLGAPLSALPPSAEVPGTAASGARASRRPDIQRATTPQAPGSGAAPAPPTPDRGPMPTEAAPRTPGAPLLGTGDVQRRLANPSATGGTMPPGPADHGNGPATPLVTPSAAAPARGPAGAVSPQGPAGNAPRPGTTSGGQQPQGPSVPGPVVVARAVADAAGDDRTPGGSGADGQRPRDAAVQGRAAQGRAAQGPVAQGPAVVARATAAGTGAGSGSGRHRPQGPAAPSPVVVARAVARGTGGARPSGPADPHGLPVTRSTAHFAPSAPRTLSLLAERRLTLNTRAPEGVAQPAVSRSGGRPVVAARWPGAPAAPRSDSTPAAEPPARRSGTSAPPPGGPATRARPAPGPSALAPATPQVQRAAAPYPGPEGPGVPTAGSPAPVQRVPVVRPAPPRQGTGAPVAAVPTRPLPVTAPQAPPLADRPPAGSAPGGAVPVVRPRTVTAAGGTGEAALAVQRDARGRTRSSSAPPAPSAGAPAKEVPAPGRKRSSSVSSAAPAATASSAASGEKAARRTETPQDDPGLDLDDLARRLLDPVARLLRTELRRGRDRTGRPYDGRR</sequence>
<feature type="compositionally biased region" description="Low complexity" evidence="1">
    <location>
        <begin position="799"/>
        <end position="811"/>
    </location>
</feature>
<feature type="compositionally biased region" description="Low complexity" evidence="1">
    <location>
        <begin position="293"/>
        <end position="308"/>
    </location>
</feature>
<proteinExistence type="predicted"/>
<feature type="compositionally biased region" description="Acidic residues" evidence="1">
    <location>
        <begin position="977"/>
        <end position="986"/>
    </location>
</feature>
<evidence type="ECO:0000313" key="2">
    <source>
        <dbReference type="EMBL" id="WTZ10706.1"/>
    </source>
</evidence>
<organism evidence="2">
    <name type="scientific">Streptomyces sp. NBC_01393</name>
    <dbReference type="NCBI Taxonomy" id="2903851"/>
    <lineage>
        <taxon>Bacteria</taxon>
        <taxon>Bacillati</taxon>
        <taxon>Actinomycetota</taxon>
        <taxon>Actinomycetes</taxon>
        <taxon>Kitasatosporales</taxon>
        <taxon>Streptomycetaceae</taxon>
        <taxon>Streptomyces</taxon>
    </lineage>
</organism>
<feature type="compositionally biased region" description="Low complexity" evidence="1">
    <location>
        <begin position="639"/>
        <end position="669"/>
    </location>
</feature>
<feature type="compositionally biased region" description="Low complexity" evidence="1">
    <location>
        <begin position="402"/>
        <end position="415"/>
    </location>
</feature>
<feature type="compositionally biased region" description="Low complexity" evidence="1">
    <location>
        <begin position="567"/>
        <end position="582"/>
    </location>
</feature>
<feature type="region of interest" description="Disordered" evidence="1">
    <location>
        <begin position="251"/>
        <end position="729"/>
    </location>
</feature>
<protein>
    <recommendedName>
        <fullName evidence="3">Syndecan 1</fullName>
    </recommendedName>
</protein>
<feature type="compositionally biased region" description="Low complexity" evidence="1">
    <location>
        <begin position="590"/>
        <end position="619"/>
    </location>
</feature>
<feature type="compositionally biased region" description="Basic residues" evidence="1">
    <location>
        <begin position="1"/>
        <end position="11"/>
    </location>
</feature>
<feature type="compositionally biased region" description="Low complexity" evidence="1">
    <location>
        <begin position="883"/>
        <end position="914"/>
    </location>
</feature>
<dbReference type="EMBL" id="CP109546">
    <property type="protein sequence ID" value="WTZ10706.1"/>
    <property type="molecule type" value="Genomic_DNA"/>
</dbReference>
<feature type="region of interest" description="Disordered" evidence="1">
    <location>
        <begin position="1"/>
        <end position="60"/>
    </location>
</feature>
<name>A0AAU3HZ42_9ACTN</name>
<feature type="compositionally biased region" description="Low complexity" evidence="1">
    <location>
        <begin position="334"/>
        <end position="356"/>
    </location>
</feature>
<feature type="compositionally biased region" description="Low complexity" evidence="1">
    <location>
        <begin position="206"/>
        <end position="239"/>
    </location>
</feature>